<evidence type="ECO:0000256" key="1">
    <source>
        <dbReference type="SAM" id="MobiDB-lite"/>
    </source>
</evidence>
<feature type="compositionally biased region" description="Basic and acidic residues" evidence="1">
    <location>
        <begin position="223"/>
        <end position="235"/>
    </location>
</feature>
<evidence type="ECO:0000313" key="3">
    <source>
        <dbReference type="Proteomes" id="UP001157160"/>
    </source>
</evidence>
<feature type="region of interest" description="Disordered" evidence="1">
    <location>
        <begin position="207"/>
        <end position="235"/>
    </location>
</feature>
<organism evidence="2 3">
    <name type="scientific">Arenivirga flava</name>
    <dbReference type="NCBI Taxonomy" id="1930060"/>
    <lineage>
        <taxon>Bacteria</taxon>
        <taxon>Bacillati</taxon>
        <taxon>Actinomycetota</taxon>
        <taxon>Actinomycetes</taxon>
        <taxon>Micrococcales</taxon>
        <taxon>Microbacteriaceae</taxon>
        <taxon>Arenivirga</taxon>
    </lineage>
</organism>
<sequence length="235" mass="24609">MRRHEGDVGPAIAGRLRERDALATAGAVADEADGIDGLAGAAGGHEQTEAGEIAAALEDGARRLGDLLGFGHTARARVAAGELPDPRADDVHAALPQQGDVRDGRRVLPHLGVHGRSDQQRGAAGQHRVAQQVVGDAVRELGDGVGRRRCDDDEVGVLAERDVAHLGDPVVEVRRDRIAADRLEGRGADEAQRRLGGDDLHIVAREHEGADRAHRLVGGDAAGHADDDARSAHPC</sequence>
<gene>
    <name evidence="2" type="ORF">GCM10025874_08430</name>
</gene>
<protein>
    <submittedName>
        <fullName evidence="2">Uncharacterized protein</fullName>
    </submittedName>
</protein>
<dbReference type="AlphaFoldDB" id="A0AA37UIN9"/>
<keyword evidence="3" id="KW-1185">Reference proteome</keyword>
<evidence type="ECO:0000313" key="2">
    <source>
        <dbReference type="EMBL" id="GMA27590.1"/>
    </source>
</evidence>
<comment type="caution">
    <text evidence="2">The sequence shown here is derived from an EMBL/GenBank/DDBJ whole genome shotgun (WGS) entry which is preliminary data.</text>
</comment>
<reference evidence="2 3" key="1">
    <citation type="journal article" date="2014" name="Int. J. Syst. Evol. Microbiol.">
        <title>Complete genome sequence of Corynebacterium casei LMG S-19264T (=DSM 44701T), isolated from a smear-ripened cheese.</title>
        <authorList>
            <consortium name="US DOE Joint Genome Institute (JGI-PGF)"/>
            <person name="Walter F."/>
            <person name="Albersmeier A."/>
            <person name="Kalinowski J."/>
            <person name="Ruckert C."/>
        </authorList>
    </citation>
    <scope>NUCLEOTIDE SEQUENCE [LARGE SCALE GENOMIC DNA]</scope>
    <source>
        <strain evidence="2 3">NBRC 112289</strain>
    </source>
</reference>
<dbReference type="Proteomes" id="UP001157160">
    <property type="component" value="Unassembled WGS sequence"/>
</dbReference>
<proteinExistence type="predicted"/>
<accession>A0AA37UIN9</accession>
<name>A0AA37UIN9_9MICO</name>
<dbReference type="EMBL" id="BSUL01000001">
    <property type="protein sequence ID" value="GMA27590.1"/>
    <property type="molecule type" value="Genomic_DNA"/>
</dbReference>